<accession>A0A0A0BQ37</accession>
<evidence type="ECO:0000259" key="6">
    <source>
        <dbReference type="PROSITE" id="PS51352"/>
    </source>
</evidence>
<evidence type="ECO:0000256" key="5">
    <source>
        <dbReference type="ARBA" id="ARBA00023284"/>
    </source>
</evidence>
<evidence type="ECO:0000256" key="2">
    <source>
        <dbReference type="ARBA" id="ARBA00022748"/>
    </source>
</evidence>
<comment type="subcellular location">
    <subcellularLocation>
        <location evidence="1">Cell envelope</location>
    </subcellularLocation>
</comment>
<sequence>MLAGLTISAVVLTGRSPAVTGGWTEDGGEAGYVSGDGTVATWEAEERGEPVRLVGEDFASADVDTGTWVGDVVVINTWYAACPSCRVESPDLVAAAQDYAAQGVHFVGLNGTDDAGAAQPFERNFEIPYPSIADTDGTAIAALQGRVPVEAVPTTVVLDRQGRVMSRIIGRLDPSTLRELIDAVLVESA</sequence>
<evidence type="ECO:0000313" key="7">
    <source>
        <dbReference type="EMBL" id="KGM10081.1"/>
    </source>
</evidence>
<keyword evidence="2" id="KW-0201">Cytochrome c-type biogenesis</keyword>
<dbReference type="GO" id="GO:0016491">
    <property type="term" value="F:oxidoreductase activity"/>
    <property type="evidence" value="ECO:0007669"/>
    <property type="project" value="InterPro"/>
</dbReference>
<dbReference type="PANTHER" id="PTHR42852">
    <property type="entry name" value="THIOL:DISULFIDE INTERCHANGE PROTEIN DSBE"/>
    <property type="match status" value="1"/>
</dbReference>
<dbReference type="EMBL" id="AXCY01000064">
    <property type="protein sequence ID" value="KGM10081.1"/>
    <property type="molecule type" value="Genomic_DNA"/>
</dbReference>
<keyword evidence="5" id="KW-0676">Redox-active center</keyword>
<evidence type="ECO:0000256" key="4">
    <source>
        <dbReference type="ARBA" id="ARBA00023157"/>
    </source>
</evidence>
<dbReference type="CDD" id="cd02966">
    <property type="entry name" value="TlpA_like_family"/>
    <property type="match status" value="1"/>
</dbReference>
<dbReference type="SUPFAM" id="SSF52833">
    <property type="entry name" value="Thioredoxin-like"/>
    <property type="match status" value="1"/>
</dbReference>
<keyword evidence="4" id="KW-1015">Disulfide bond</keyword>
<evidence type="ECO:0000256" key="1">
    <source>
        <dbReference type="ARBA" id="ARBA00004196"/>
    </source>
</evidence>
<dbReference type="GO" id="GO:0030313">
    <property type="term" value="C:cell envelope"/>
    <property type="evidence" value="ECO:0007669"/>
    <property type="project" value="UniProtKB-SubCell"/>
</dbReference>
<name>A0A0A0BQ37_9CELL</name>
<dbReference type="AlphaFoldDB" id="A0A0A0BQ37"/>
<dbReference type="InterPro" id="IPR013766">
    <property type="entry name" value="Thioredoxin_domain"/>
</dbReference>
<keyword evidence="8" id="KW-1185">Reference proteome</keyword>
<keyword evidence="3" id="KW-0735">Signal-anchor</keyword>
<reference evidence="7 8" key="1">
    <citation type="submission" date="2013-08" db="EMBL/GenBank/DDBJ databases">
        <title>Genome sequencing of Cellulomonas carbonis T26.</title>
        <authorList>
            <person name="Chen F."/>
            <person name="Li Y."/>
            <person name="Wang G."/>
        </authorList>
    </citation>
    <scope>NUCLEOTIDE SEQUENCE [LARGE SCALE GENOMIC DNA]</scope>
    <source>
        <strain evidence="7 8">T26</strain>
    </source>
</reference>
<dbReference type="InterPro" id="IPR013740">
    <property type="entry name" value="Redoxin"/>
</dbReference>
<organism evidence="7 8">
    <name type="scientific">Cellulomonas carbonis T26</name>
    <dbReference type="NCBI Taxonomy" id="947969"/>
    <lineage>
        <taxon>Bacteria</taxon>
        <taxon>Bacillati</taxon>
        <taxon>Actinomycetota</taxon>
        <taxon>Actinomycetes</taxon>
        <taxon>Micrococcales</taxon>
        <taxon>Cellulomonadaceae</taxon>
        <taxon>Cellulomonas</taxon>
    </lineage>
</organism>
<dbReference type="GO" id="GO:0017004">
    <property type="term" value="P:cytochrome complex assembly"/>
    <property type="evidence" value="ECO:0007669"/>
    <property type="project" value="UniProtKB-KW"/>
</dbReference>
<reference evidence="7 8" key="2">
    <citation type="journal article" date="2015" name="Stand. Genomic Sci.">
        <title>Draft genome sequence of Cellulomonas carbonis T26(T) and comparative analysis of six Cellulomonas genomes.</title>
        <authorList>
            <person name="Zhuang W."/>
            <person name="Zhang S."/>
            <person name="Xia X."/>
            <person name="Wang G."/>
        </authorList>
    </citation>
    <scope>NUCLEOTIDE SEQUENCE [LARGE SCALE GENOMIC DNA]</scope>
    <source>
        <strain evidence="7 8">T26</strain>
    </source>
</reference>
<dbReference type="PROSITE" id="PS51352">
    <property type="entry name" value="THIOREDOXIN_2"/>
    <property type="match status" value="1"/>
</dbReference>
<protein>
    <submittedName>
        <fullName evidence="7">Redoxin</fullName>
    </submittedName>
</protein>
<gene>
    <name evidence="7" type="ORF">N868_16780</name>
</gene>
<feature type="domain" description="Thioredoxin" evidence="6">
    <location>
        <begin position="49"/>
        <end position="186"/>
    </location>
</feature>
<dbReference type="InterPro" id="IPR036249">
    <property type="entry name" value="Thioredoxin-like_sf"/>
</dbReference>
<keyword evidence="3" id="KW-0812">Transmembrane</keyword>
<comment type="caution">
    <text evidence="7">The sequence shown here is derived from an EMBL/GenBank/DDBJ whole genome shotgun (WGS) entry which is preliminary data.</text>
</comment>
<dbReference type="InterPro" id="IPR050553">
    <property type="entry name" value="Thioredoxin_ResA/DsbE_sf"/>
</dbReference>
<proteinExistence type="predicted"/>
<dbReference type="Pfam" id="PF08534">
    <property type="entry name" value="Redoxin"/>
    <property type="match status" value="1"/>
</dbReference>
<dbReference type="PANTHER" id="PTHR42852:SF6">
    <property type="entry name" value="THIOL:DISULFIDE INTERCHANGE PROTEIN DSBE"/>
    <property type="match status" value="1"/>
</dbReference>
<evidence type="ECO:0000256" key="3">
    <source>
        <dbReference type="ARBA" id="ARBA00022968"/>
    </source>
</evidence>
<dbReference type="Proteomes" id="UP000029839">
    <property type="component" value="Unassembled WGS sequence"/>
</dbReference>
<evidence type="ECO:0000313" key="8">
    <source>
        <dbReference type="Proteomes" id="UP000029839"/>
    </source>
</evidence>
<dbReference type="Gene3D" id="3.40.30.10">
    <property type="entry name" value="Glutaredoxin"/>
    <property type="match status" value="1"/>
</dbReference>